<dbReference type="AlphaFoldDB" id="A0AAD4G7H8"/>
<dbReference type="EMBL" id="WHUW01000116">
    <property type="protein sequence ID" value="KAF8423465.1"/>
    <property type="molecule type" value="Genomic_DNA"/>
</dbReference>
<organism evidence="1 3">
    <name type="scientific">Boletus edulis BED1</name>
    <dbReference type="NCBI Taxonomy" id="1328754"/>
    <lineage>
        <taxon>Eukaryota</taxon>
        <taxon>Fungi</taxon>
        <taxon>Dikarya</taxon>
        <taxon>Basidiomycota</taxon>
        <taxon>Agaricomycotina</taxon>
        <taxon>Agaricomycetes</taxon>
        <taxon>Agaricomycetidae</taxon>
        <taxon>Boletales</taxon>
        <taxon>Boletineae</taxon>
        <taxon>Boletaceae</taxon>
        <taxon>Boletoideae</taxon>
        <taxon>Boletus</taxon>
    </lineage>
</organism>
<reference evidence="1" key="2">
    <citation type="journal article" date="2020" name="Nat. Commun.">
        <title>Large-scale genome sequencing of mycorrhizal fungi provides insights into the early evolution of symbiotic traits.</title>
        <authorList>
            <person name="Miyauchi S."/>
            <person name="Kiss E."/>
            <person name="Kuo A."/>
            <person name="Drula E."/>
            <person name="Kohler A."/>
            <person name="Sanchez-Garcia M."/>
            <person name="Morin E."/>
            <person name="Andreopoulos B."/>
            <person name="Barry K.W."/>
            <person name="Bonito G."/>
            <person name="Buee M."/>
            <person name="Carver A."/>
            <person name="Chen C."/>
            <person name="Cichocki N."/>
            <person name="Clum A."/>
            <person name="Culley D."/>
            <person name="Crous P.W."/>
            <person name="Fauchery L."/>
            <person name="Girlanda M."/>
            <person name="Hayes R.D."/>
            <person name="Keri Z."/>
            <person name="LaButti K."/>
            <person name="Lipzen A."/>
            <person name="Lombard V."/>
            <person name="Magnuson J."/>
            <person name="Maillard F."/>
            <person name="Murat C."/>
            <person name="Nolan M."/>
            <person name="Ohm R.A."/>
            <person name="Pangilinan J."/>
            <person name="Pereira M.F."/>
            <person name="Perotto S."/>
            <person name="Peter M."/>
            <person name="Pfister S."/>
            <person name="Riley R."/>
            <person name="Sitrit Y."/>
            <person name="Stielow J.B."/>
            <person name="Szollosi G."/>
            <person name="Zifcakova L."/>
            <person name="Stursova M."/>
            <person name="Spatafora J.W."/>
            <person name="Tedersoo L."/>
            <person name="Vaario L.M."/>
            <person name="Yamada A."/>
            <person name="Yan M."/>
            <person name="Wang P."/>
            <person name="Xu J."/>
            <person name="Bruns T."/>
            <person name="Baldrian P."/>
            <person name="Vilgalys R."/>
            <person name="Dunand C."/>
            <person name="Henrissat B."/>
            <person name="Grigoriev I.V."/>
            <person name="Hibbett D."/>
            <person name="Nagy L.G."/>
            <person name="Martin F.M."/>
        </authorList>
    </citation>
    <scope>NUCLEOTIDE SEQUENCE</scope>
    <source>
        <strain evidence="1">BED1</strain>
    </source>
</reference>
<evidence type="ECO:0000313" key="1">
    <source>
        <dbReference type="EMBL" id="KAF8423434.1"/>
    </source>
</evidence>
<accession>A0AAD4G7H8</accession>
<keyword evidence="3" id="KW-1185">Reference proteome</keyword>
<reference evidence="1" key="1">
    <citation type="submission" date="2019-10" db="EMBL/GenBank/DDBJ databases">
        <authorList>
            <consortium name="DOE Joint Genome Institute"/>
            <person name="Kuo A."/>
            <person name="Miyauchi S."/>
            <person name="Kiss E."/>
            <person name="Drula E."/>
            <person name="Kohler A."/>
            <person name="Sanchez-Garcia M."/>
            <person name="Andreopoulos B."/>
            <person name="Barry K.W."/>
            <person name="Bonito G."/>
            <person name="Buee M."/>
            <person name="Carver A."/>
            <person name="Chen C."/>
            <person name="Cichocki N."/>
            <person name="Clum A."/>
            <person name="Culley D."/>
            <person name="Crous P.W."/>
            <person name="Fauchery L."/>
            <person name="Girlanda M."/>
            <person name="Hayes R."/>
            <person name="Keri Z."/>
            <person name="LaButti K."/>
            <person name="Lipzen A."/>
            <person name="Lombard V."/>
            <person name="Magnuson J."/>
            <person name="Maillard F."/>
            <person name="Morin E."/>
            <person name="Murat C."/>
            <person name="Nolan M."/>
            <person name="Ohm R."/>
            <person name="Pangilinan J."/>
            <person name="Pereira M."/>
            <person name="Perotto S."/>
            <person name="Peter M."/>
            <person name="Riley R."/>
            <person name="Sitrit Y."/>
            <person name="Stielow B."/>
            <person name="Szollosi G."/>
            <person name="Zifcakova L."/>
            <person name="Stursova M."/>
            <person name="Spatafora J.W."/>
            <person name="Tedersoo L."/>
            <person name="Vaario L.-M."/>
            <person name="Yamada A."/>
            <person name="Yan M."/>
            <person name="Wang P."/>
            <person name="Xu J."/>
            <person name="Bruns T."/>
            <person name="Baldrian P."/>
            <person name="Vilgalys R."/>
            <person name="Henrissat B."/>
            <person name="Grigoriev I.V."/>
            <person name="Hibbett D."/>
            <person name="Nagy L.G."/>
            <person name="Martin F.M."/>
        </authorList>
    </citation>
    <scope>NUCLEOTIDE SEQUENCE</scope>
    <source>
        <strain evidence="1">BED1</strain>
    </source>
</reference>
<sequence>MLLPDRDSRQTRRIRVLLLLSTQVLMTRIAYQASSCANGLLTSGDVLGDAAMDAQLECRVPAFRLRCHSTLFLPATAVLTGRSNVADGINAMQLKR</sequence>
<name>A0AAD4G7H8_BOLED</name>
<protein>
    <submittedName>
        <fullName evidence="1">Uncharacterized protein</fullName>
    </submittedName>
</protein>
<evidence type="ECO:0000313" key="3">
    <source>
        <dbReference type="Proteomes" id="UP001194468"/>
    </source>
</evidence>
<gene>
    <name evidence="1" type="ORF">L210DRAFT_2140813</name>
    <name evidence="2" type="ORF">L210DRAFT_2142087</name>
</gene>
<evidence type="ECO:0000313" key="2">
    <source>
        <dbReference type="EMBL" id="KAF8423465.1"/>
    </source>
</evidence>
<proteinExistence type="predicted"/>
<comment type="caution">
    <text evidence="1">The sequence shown here is derived from an EMBL/GenBank/DDBJ whole genome shotgun (WGS) entry which is preliminary data.</text>
</comment>
<dbReference type="Proteomes" id="UP001194468">
    <property type="component" value="Unassembled WGS sequence"/>
</dbReference>
<dbReference type="EMBL" id="WHUW01000116">
    <property type="protein sequence ID" value="KAF8423434.1"/>
    <property type="molecule type" value="Genomic_DNA"/>
</dbReference>